<evidence type="ECO:0000313" key="2">
    <source>
        <dbReference type="Proteomes" id="UP000245626"/>
    </source>
</evidence>
<accession>A0ACD0NXR0</accession>
<sequence>MSVPSMTNITDSEFQREVEALKSHRRLSVNRPILDPDLPDLAAVRGGGQELLGISPASERIGVNLTDDGAVVTRSPSSSSQRDGKPLSTGGRSKFTARRRGLGAEATDSSSPDGTASTSSGGSGRRSPYRSGAASDPLRPQDPSHLFWVPASVHPEISPTDFRNFLKDHASRAVNQHALIAQADASDPSSSTGDSADASALAKKIGSARRQADANGSSPSDLISRSTSLTRRGSTLRRQYRPENDTDDDSDSPRPLPLHRQKSNLASSIPALTIDDLQKLEQLAEEASRSQDPTRLRSVLRRTLSLNVSPSALDQVDDMPPDTDDADSPIIVPRPGQILRRAARTKIRKSSMSSENGTRPAFGQRRRGTNSPYDSDSASEGGSTTVSADPSVEPSQTLMERRQSNQSEISSGAEEDSSYGGSSRPVSDEATESIVDAYSRDSFLSDASHRTSLTSFGGSPPESAGTQLKSPSRSPSPPVTPTQSSVNPSGQRGYFDIRREAKEGPSHVQPREPIFDSPITSPDQEKRPSAESSSNQIKPIPISHIPPIPSFEKTRPTPPLQMPPSKSSSTTASSGLTAQTATNNVAAQPVSAPNSSPAFQQTKDRTHLGPPQGSRPRPVSPPPPARSKEKEKKGGFGLSWFGLGKDEDESDREKATKAEKEKEKKKEKHERRERKERERDDDREREKSERDSSSFLGALFGSKKKGQDEGLSAAPRHVNGQITAGSLLDRSAAGAYGKGPLTYYRYPIHIERAVYRLSHIKLANPRRPLYEQVLISNLMFWYLSIINRSQQQQQQQQIQAAQQAQAQAQAHNPGKDDALVFSSPQTAGGAAAATAAGVPSSVIETPRNAIDARPEGLSPAIGPVSEQGESASGPSDRSQHPGPNHPSPSSTKSKKGALVKPDRAPSGSKSKGRSAEILMKQPGYVMQHQQIDDDMKEMITNQATSDHYQQINMQHQQQIYGPSATSVGITPQAPQIAVGQVVDAQVLQVNSPYQFHPNGSSPAHYQVPTRSASTPDYLGLDSLTSPSESLWPEAETPDQSLYQQKKSPALSSQRSNGREREKELESGNWMGGGRRSPNGSSSGAPVSAVQGSGSSANRRVDADAERAWLGAPRSSIGNRSPSPNSQRMSDPSGDSRRSNNLGGAGHSYKSPTEWDHPSKSDRTSEPVAYSYMQRDGFFDSESASSASSRANEGGADDRGTRSLSGPRRAANATSSHGPEGSKVRPGPSSTSSSTNSRRSGSASGSSSRDEEGVQGMSGGAYEGGRHQRRGNSSGSGSGYGHRSVSGPLNGSANIDESRGERQRVRSGSSSDHASHLVGESARQTDGGSSTPTPSSHGNAPGFGGLSTSKSLSIGKDGLAGVFGLEKGVVEVPPGTQAMLEAARTSQSRRR</sequence>
<proteinExistence type="predicted"/>
<name>A0ACD0NXR0_9BASI</name>
<reference evidence="1 2" key="1">
    <citation type="journal article" date="2018" name="Mol. Biol. Evol.">
        <title>Broad Genomic Sampling Reveals a Smut Pathogenic Ancestry of the Fungal Clade Ustilaginomycotina.</title>
        <authorList>
            <person name="Kijpornyongpan T."/>
            <person name="Mondo S.J."/>
            <person name="Barry K."/>
            <person name="Sandor L."/>
            <person name="Lee J."/>
            <person name="Lipzen A."/>
            <person name="Pangilinan J."/>
            <person name="LaButti K."/>
            <person name="Hainaut M."/>
            <person name="Henrissat B."/>
            <person name="Grigoriev I.V."/>
            <person name="Spatafora J.W."/>
            <person name="Aime M.C."/>
        </authorList>
    </citation>
    <scope>NUCLEOTIDE SEQUENCE [LARGE SCALE GENOMIC DNA]</scope>
    <source>
        <strain evidence="1 2">SA 807</strain>
    </source>
</reference>
<evidence type="ECO:0000313" key="1">
    <source>
        <dbReference type="EMBL" id="PWN50557.1"/>
    </source>
</evidence>
<gene>
    <name evidence="1" type="ORF">IE53DRAFT_88776</name>
</gene>
<organism evidence="1 2">
    <name type="scientific">Violaceomyces palustris</name>
    <dbReference type="NCBI Taxonomy" id="1673888"/>
    <lineage>
        <taxon>Eukaryota</taxon>
        <taxon>Fungi</taxon>
        <taxon>Dikarya</taxon>
        <taxon>Basidiomycota</taxon>
        <taxon>Ustilaginomycotina</taxon>
        <taxon>Ustilaginomycetes</taxon>
        <taxon>Violaceomycetales</taxon>
        <taxon>Violaceomycetaceae</taxon>
        <taxon>Violaceomyces</taxon>
    </lineage>
</organism>
<keyword evidence="2" id="KW-1185">Reference proteome</keyword>
<dbReference type="Proteomes" id="UP000245626">
    <property type="component" value="Unassembled WGS sequence"/>
</dbReference>
<dbReference type="EMBL" id="KZ819919">
    <property type="protein sequence ID" value="PWN50557.1"/>
    <property type="molecule type" value="Genomic_DNA"/>
</dbReference>
<protein>
    <submittedName>
        <fullName evidence="1">Uncharacterized protein</fullName>
    </submittedName>
</protein>